<evidence type="ECO:0000313" key="3">
    <source>
        <dbReference type="Proteomes" id="UP000729402"/>
    </source>
</evidence>
<evidence type="ECO:0000256" key="1">
    <source>
        <dbReference type="SAM" id="MobiDB-lite"/>
    </source>
</evidence>
<keyword evidence="3" id="KW-1185">Reference proteome</keyword>
<reference evidence="2" key="2">
    <citation type="submission" date="2021-02" db="EMBL/GenBank/DDBJ databases">
        <authorList>
            <person name="Kimball J.A."/>
            <person name="Haas M.W."/>
            <person name="Macchietto M."/>
            <person name="Kono T."/>
            <person name="Duquette J."/>
            <person name="Shao M."/>
        </authorList>
    </citation>
    <scope>NUCLEOTIDE SEQUENCE</scope>
    <source>
        <tissue evidence="2">Fresh leaf tissue</tissue>
    </source>
</reference>
<gene>
    <name evidence="2" type="ORF">GUJ93_ZPchr0003g16935</name>
</gene>
<protein>
    <submittedName>
        <fullName evidence="2">Uncharacterized protein</fullName>
    </submittedName>
</protein>
<evidence type="ECO:0000313" key="2">
    <source>
        <dbReference type="EMBL" id="KAG8061458.1"/>
    </source>
</evidence>
<reference evidence="2" key="1">
    <citation type="journal article" date="2021" name="bioRxiv">
        <title>Whole Genome Assembly and Annotation of Northern Wild Rice, Zizania palustris L., Supports a Whole Genome Duplication in the Zizania Genus.</title>
        <authorList>
            <person name="Haas M."/>
            <person name="Kono T."/>
            <person name="Macchietto M."/>
            <person name="Millas R."/>
            <person name="McGilp L."/>
            <person name="Shao M."/>
            <person name="Duquette J."/>
            <person name="Hirsch C.N."/>
            <person name="Kimball J."/>
        </authorList>
    </citation>
    <scope>NUCLEOTIDE SEQUENCE</scope>
    <source>
        <tissue evidence="2">Fresh leaf tissue</tissue>
    </source>
</reference>
<dbReference type="AlphaFoldDB" id="A0A8J5VW96"/>
<organism evidence="2 3">
    <name type="scientific">Zizania palustris</name>
    <name type="common">Northern wild rice</name>
    <dbReference type="NCBI Taxonomy" id="103762"/>
    <lineage>
        <taxon>Eukaryota</taxon>
        <taxon>Viridiplantae</taxon>
        <taxon>Streptophyta</taxon>
        <taxon>Embryophyta</taxon>
        <taxon>Tracheophyta</taxon>
        <taxon>Spermatophyta</taxon>
        <taxon>Magnoliopsida</taxon>
        <taxon>Liliopsida</taxon>
        <taxon>Poales</taxon>
        <taxon>Poaceae</taxon>
        <taxon>BOP clade</taxon>
        <taxon>Oryzoideae</taxon>
        <taxon>Oryzeae</taxon>
        <taxon>Zizaniinae</taxon>
        <taxon>Zizania</taxon>
    </lineage>
</organism>
<proteinExistence type="predicted"/>
<name>A0A8J5VW96_ZIZPA</name>
<sequence>MCLANRRLAAPHRRVPARLRARASHPLGRAPLRARARPRACACASPAPRLAPNRASRRLGSQSLQPRATACRLACCAWPLAFHRSSSRVLSPRVLSRPHVPSLLTRMSLPTPSVQTRAPKYQPKLPTPPFNPQTTLSASRPETELRRKFRQKSPEFPSPPTSPLLSDFDLTENPQISPPNINPWQDGLISPAAKFTF</sequence>
<accession>A0A8J5VW96</accession>
<dbReference type="Proteomes" id="UP000729402">
    <property type="component" value="Unassembled WGS sequence"/>
</dbReference>
<feature type="region of interest" description="Disordered" evidence="1">
    <location>
        <begin position="104"/>
        <end position="187"/>
    </location>
</feature>
<dbReference type="EMBL" id="JAAALK010000286">
    <property type="protein sequence ID" value="KAG8061458.1"/>
    <property type="molecule type" value="Genomic_DNA"/>
</dbReference>
<comment type="caution">
    <text evidence="2">The sequence shown here is derived from an EMBL/GenBank/DDBJ whole genome shotgun (WGS) entry which is preliminary data.</text>
</comment>